<evidence type="ECO:0000313" key="1">
    <source>
        <dbReference type="EMBL" id="KYO31878.1"/>
    </source>
</evidence>
<comment type="caution">
    <text evidence="1">The sequence shown here is derived from an EMBL/GenBank/DDBJ whole genome shotgun (WGS) entry which is preliminary data.</text>
</comment>
<reference evidence="1 2" key="1">
    <citation type="journal article" date="2012" name="Genome Biol.">
        <title>Sequencing three crocodilian genomes to illuminate the evolution of archosaurs and amniotes.</title>
        <authorList>
            <person name="St John J.A."/>
            <person name="Braun E.L."/>
            <person name="Isberg S.R."/>
            <person name="Miles L.G."/>
            <person name="Chong A.Y."/>
            <person name="Gongora J."/>
            <person name="Dalzell P."/>
            <person name="Moran C."/>
            <person name="Bed'hom B."/>
            <person name="Abzhanov A."/>
            <person name="Burgess S.C."/>
            <person name="Cooksey A.M."/>
            <person name="Castoe T.A."/>
            <person name="Crawford N.G."/>
            <person name="Densmore L.D."/>
            <person name="Drew J.C."/>
            <person name="Edwards S.V."/>
            <person name="Faircloth B.C."/>
            <person name="Fujita M.K."/>
            <person name="Greenwold M.J."/>
            <person name="Hoffmann F.G."/>
            <person name="Howard J.M."/>
            <person name="Iguchi T."/>
            <person name="Janes D.E."/>
            <person name="Khan S.Y."/>
            <person name="Kohno S."/>
            <person name="de Koning A.J."/>
            <person name="Lance S.L."/>
            <person name="McCarthy F.M."/>
            <person name="McCormack J.E."/>
            <person name="Merchant M.E."/>
            <person name="Peterson D.G."/>
            <person name="Pollock D.D."/>
            <person name="Pourmand N."/>
            <person name="Raney B.J."/>
            <person name="Roessler K.A."/>
            <person name="Sanford J.R."/>
            <person name="Sawyer R.H."/>
            <person name="Schmidt C.J."/>
            <person name="Triplett E.W."/>
            <person name="Tuberville T.D."/>
            <person name="Venegas-Anaya M."/>
            <person name="Howard J.T."/>
            <person name="Jarvis E.D."/>
            <person name="Guillette L.J.Jr."/>
            <person name="Glenn T.C."/>
            <person name="Green R.E."/>
            <person name="Ray D.A."/>
        </authorList>
    </citation>
    <scope>NUCLEOTIDE SEQUENCE [LARGE SCALE GENOMIC DNA]</scope>
    <source>
        <strain evidence="1">KSC_2009_1</strain>
    </source>
</reference>
<dbReference type="AlphaFoldDB" id="A0A151N505"/>
<gene>
    <name evidence="1" type="ORF">Y1Q_0003440</name>
</gene>
<dbReference type="PhylomeDB" id="A0A151N505"/>
<accession>A0A151N505</accession>
<organism evidence="1 2">
    <name type="scientific">Alligator mississippiensis</name>
    <name type="common">American alligator</name>
    <dbReference type="NCBI Taxonomy" id="8496"/>
    <lineage>
        <taxon>Eukaryota</taxon>
        <taxon>Metazoa</taxon>
        <taxon>Chordata</taxon>
        <taxon>Craniata</taxon>
        <taxon>Vertebrata</taxon>
        <taxon>Euteleostomi</taxon>
        <taxon>Archelosauria</taxon>
        <taxon>Archosauria</taxon>
        <taxon>Crocodylia</taxon>
        <taxon>Alligatoridae</taxon>
        <taxon>Alligatorinae</taxon>
        <taxon>Alligator</taxon>
    </lineage>
</organism>
<name>A0A151N505_ALLMI</name>
<proteinExistence type="predicted"/>
<protein>
    <recommendedName>
        <fullName evidence="3">DDE-1 domain-containing protein</fullName>
    </recommendedName>
</protein>
<evidence type="ECO:0008006" key="3">
    <source>
        <dbReference type="Google" id="ProtNLM"/>
    </source>
</evidence>
<dbReference type="EMBL" id="AKHW03004037">
    <property type="protein sequence ID" value="KYO31878.1"/>
    <property type="molecule type" value="Genomic_DNA"/>
</dbReference>
<keyword evidence="2" id="KW-1185">Reference proteome</keyword>
<evidence type="ECO:0000313" key="2">
    <source>
        <dbReference type="Proteomes" id="UP000050525"/>
    </source>
</evidence>
<dbReference type="Proteomes" id="UP000050525">
    <property type="component" value="Unassembled WGS sequence"/>
</dbReference>
<sequence>MRQSREKTNVKEFWKKFNIKIAIDIIGDAWNDVTQQCLNGVWKNIWPAVVNDFQGFAADEFISDARHGIVEMVKSVGFEQVNEENMAELLDSHREELSNKDLLELDREQHEEEEPMEENERPPRVLMMKGMADAFKLLDGYLALFDENDPNHERSAEVARLMKEVNACYMEL</sequence>